<dbReference type="OrthoDB" id="8625101at2759"/>
<dbReference type="InterPro" id="IPR051506">
    <property type="entry name" value="ATOS_Transcription_Regulators"/>
</dbReference>
<feature type="compositionally biased region" description="Polar residues" evidence="1">
    <location>
        <begin position="616"/>
        <end position="626"/>
    </location>
</feature>
<dbReference type="AlphaFoldDB" id="A0A6H0Y2L2"/>
<dbReference type="InterPro" id="IPR033473">
    <property type="entry name" value="Atos-like_C"/>
</dbReference>
<organism evidence="3 4">
    <name type="scientific">Peltaster fructicola</name>
    <dbReference type="NCBI Taxonomy" id="286661"/>
    <lineage>
        <taxon>Eukaryota</taxon>
        <taxon>Fungi</taxon>
        <taxon>Dikarya</taxon>
        <taxon>Ascomycota</taxon>
        <taxon>Pezizomycotina</taxon>
        <taxon>Dothideomycetes</taxon>
        <taxon>Dothideomycetes incertae sedis</taxon>
        <taxon>Peltaster</taxon>
    </lineage>
</organism>
<dbReference type="InterPro" id="IPR025261">
    <property type="entry name" value="Atos-like_cons_dom"/>
</dbReference>
<dbReference type="Pfam" id="PF13889">
    <property type="entry name" value="Chromosome_seg"/>
    <property type="match status" value="1"/>
</dbReference>
<feature type="compositionally biased region" description="Basic and acidic residues" evidence="1">
    <location>
        <begin position="114"/>
        <end position="130"/>
    </location>
</feature>
<feature type="compositionally biased region" description="Polar residues" evidence="1">
    <location>
        <begin position="668"/>
        <end position="677"/>
    </location>
</feature>
<reference evidence="3 4" key="1">
    <citation type="journal article" date="2016" name="Sci. Rep.">
        <title>Peltaster fructicola genome reveals evolution from an invasive phytopathogen to an ectophytic parasite.</title>
        <authorList>
            <person name="Xu C."/>
            <person name="Chen H."/>
            <person name="Gleason M.L."/>
            <person name="Xu J.R."/>
            <person name="Liu H."/>
            <person name="Zhang R."/>
            <person name="Sun G."/>
        </authorList>
    </citation>
    <scope>NUCLEOTIDE SEQUENCE [LARGE SCALE GENOMIC DNA]</scope>
    <source>
        <strain evidence="3 4">LNHT1506</strain>
    </source>
</reference>
<dbReference type="Proteomes" id="UP000503462">
    <property type="component" value="Chromosome 4"/>
</dbReference>
<dbReference type="PANTHER" id="PTHR13199">
    <property type="entry name" value="GH03947P"/>
    <property type="match status" value="1"/>
</dbReference>
<accession>A0A6H0Y2L2</accession>
<feature type="compositionally biased region" description="Polar residues" evidence="1">
    <location>
        <begin position="131"/>
        <end position="145"/>
    </location>
</feature>
<evidence type="ECO:0000313" key="3">
    <source>
        <dbReference type="EMBL" id="QIX01176.1"/>
    </source>
</evidence>
<dbReference type="PANTHER" id="PTHR13199:SF11">
    <property type="entry name" value="PROTEIN ATOSSA"/>
    <property type="match status" value="1"/>
</dbReference>
<name>A0A6H0Y2L2_9PEZI</name>
<feature type="compositionally biased region" description="Low complexity" evidence="1">
    <location>
        <begin position="48"/>
        <end position="61"/>
    </location>
</feature>
<sequence length="724" mass="80477">MPVYDDCPDPSCQQQNRPAQDEAGRQSPVPHETNGRTSPSMVFNPYFTGRPRTPVGGPRVPAVDRQEIIRRIKSDRSRPTSPEVERQVRAGSKESGDNTGEQGQSSFEVGMQIERPKSALHRGDFRERDSGASNAQDSQTVLSTSPPAPWHPDFSASTFQQAWNERRLGRLQSTPERFARHRLASSTAVTHPFLYQPPTSPLVQSSRPDTPPPLSRRTSQSPDKSRRHTFSPHLLSRLASPLNETKPSNIPKLRKEATYPYQAHQPRRSLHNVLASSPPHPGLSSRRPSGSESHSPLHHSTLVGSYEESILRGRMSTTPSKPLNFIAQIGVLGRGDCKPSLRCPSHVTIPFPAVFYSYPNARQSTNDQPSPYVGLVDLEHDLPSYHDTIDRRRQRLGERLHAAISDEGSRASSRTREDTSSGVDAQAKRIRRQQKAKRRSASPKAPPGGSYRIPQQGQLQIVIKNPNKTAVKLFLVPYDLSDMQPGQKTFIRQRSYSAGPIIDMPMSSRTNLGTDRPEASLSNSDDPNDRPVLRYLIHLHICCTGKGRYWLYKSVRVVFANRVPDGKEKLRNEIQLPEPKYSTYKAGRDGVAHASPPSSPPARRVSDQGEFPTKRQAASSLPSTNFDPHEIASFRFPFRAPLLPTLDSRPSSSHATELMDIDSDQTRSETGPLSPTSLLDMGDGLLDHCSGLDEPLTFARANSRERTEGAGESLISQELRRLDV</sequence>
<protein>
    <recommendedName>
        <fullName evidence="2">Atos-like conserved domain-containing protein</fullName>
    </recommendedName>
</protein>
<proteinExistence type="predicted"/>
<evidence type="ECO:0000313" key="4">
    <source>
        <dbReference type="Proteomes" id="UP000503462"/>
    </source>
</evidence>
<evidence type="ECO:0000259" key="2">
    <source>
        <dbReference type="SMART" id="SM01177"/>
    </source>
</evidence>
<feature type="region of interest" description="Disordered" evidence="1">
    <location>
        <begin position="1"/>
        <end position="156"/>
    </location>
</feature>
<feature type="compositionally biased region" description="Basic and acidic residues" evidence="1">
    <location>
        <begin position="62"/>
        <end position="96"/>
    </location>
</feature>
<dbReference type="Pfam" id="PF13915">
    <property type="entry name" value="DUF4210"/>
    <property type="match status" value="1"/>
</dbReference>
<dbReference type="EMBL" id="CP051142">
    <property type="protein sequence ID" value="QIX01176.1"/>
    <property type="molecule type" value="Genomic_DNA"/>
</dbReference>
<evidence type="ECO:0000256" key="1">
    <source>
        <dbReference type="SAM" id="MobiDB-lite"/>
    </source>
</evidence>
<feature type="compositionally biased region" description="Basic residues" evidence="1">
    <location>
        <begin position="428"/>
        <end position="441"/>
    </location>
</feature>
<feature type="region of interest" description="Disordered" evidence="1">
    <location>
        <begin position="501"/>
        <end position="527"/>
    </location>
</feature>
<gene>
    <name evidence="3" type="ORF">AMS68_006693</name>
</gene>
<keyword evidence="4" id="KW-1185">Reference proteome</keyword>
<feature type="region of interest" description="Disordered" evidence="1">
    <location>
        <begin position="189"/>
        <end position="253"/>
    </location>
</feature>
<feature type="region of interest" description="Disordered" evidence="1">
    <location>
        <begin position="402"/>
        <end position="455"/>
    </location>
</feature>
<dbReference type="SMART" id="SM01177">
    <property type="entry name" value="DUF4210"/>
    <property type="match status" value="1"/>
</dbReference>
<feature type="compositionally biased region" description="Low complexity" evidence="1">
    <location>
        <begin position="282"/>
        <end position="294"/>
    </location>
</feature>
<feature type="region of interest" description="Disordered" evidence="1">
    <location>
        <begin position="579"/>
        <end position="626"/>
    </location>
</feature>
<feature type="region of interest" description="Disordered" evidence="1">
    <location>
        <begin position="272"/>
        <end position="300"/>
    </location>
</feature>
<feature type="compositionally biased region" description="Polar residues" evidence="1">
    <location>
        <begin position="97"/>
        <end position="107"/>
    </location>
</feature>
<feature type="domain" description="Atos-like conserved" evidence="2">
    <location>
        <begin position="302"/>
        <end position="373"/>
    </location>
</feature>
<feature type="region of interest" description="Disordered" evidence="1">
    <location>
        <begin position="647"/>
        <end position="680"/>
    </location>
</feature>